<accession>A0A9W6X8P1</accession>
<gene>
    <name evidence="2" type="ORF">Plil01_001437600</name>
</gene>
<evidence type="ECO:0000313" key="3">
    <source>
        <dbReference type="Proteomes" id="UP001165083"/>
    </source>
</evidence>
<reference evidence="2" key="1">
    <citation type="submission" date="2023-04" db="EMBL/GenBank/DDBJ databases">
        <title>Phytophthora lilii NBRC 32176.</title>
        <authorList>
            <person name="Ichikawa N."/>
            <person name="Sato H."/>
            <person name="Tonouchi N."/>
        </authorList>
    </citation>
    <scope>NUCLEOTIDE SEQUENCE</scope>
    <source>
        <strain evidence="2">NBRC 32176</strain>
    </source>
</reference>
<dbReference type="Pfam" id="PF00078">
    <property type="entry name" value="RVT_1"/>
    <property type="match status" value="1"/>
</dbReference>
<dbReference type="SUPFAM" id="SSF56672">
    <property type="entry name" value="DNA/RNA polymerases"/>
    <property type="match status" value="1"/>
</dbReference>
<protein>
    <submittedName>
        <fullName evidence="2">Unnamed protein product</fullName>
    </submittedName>
</protein>
<dbReference type="Gene3D" id="3.30.70.270">
    <property type="match status" value="1"/>
</dbReference>
<dbReference type="PANTHER" id="PTHR33064:SF37">
    <property type="entry name" value="RIBONUCLEASE H"/>
    <property type="match status" value="1"/>
</dbReference>
<dbReference type="EMBL" id="BSXW01001107">
    <property type="protein sequence ID" value="GMF33713.1"/>
    <property type="molecule type" value="Genomic_DNA"/>
</dbReference>
<feature type="domain" description="Reverse transcriptase" evidence="1">
    <location>
        <begin position="21"/>
        <end position="141"/>
    </location>
</feature>
<name>A0A9W6X8P1_9STRA</name>
<dbReference type="InterPro" id="IPR043128">
    <property type="entry name" value="Rev_trsase/Diguanyl_cyclase"/>
</dbReference>
<comment type="caution">
    <text evidence="2">The sequence shown here is derived from an EMBL/GenBank/DDBJ whole genome shotgun (WGS) entry which is preliminary data.</text>
</comment>
<proteinExistence type="predicted"/>
<evidence type="ECO:0000259" key="1">
    <source>
        <dbReference type="Pfam" id="PF00078"/>
    </source>
</evidence>
<dbReference type="Gene3D" id="3.10.10.10">
    <property type="entry name" value="HIV Type 1 Reverse Transcriptase, subunit A, domain 1"/>
    <property type="match status" value="1"/>
</dbReference>
<dbReference type="InterPro" id="IPR043502">
    <property type="entry name" value="DNA/RNA_pol_sf"/>
</dbReference>
<dbReference type="PANTHER" id="PTHR33064">
    <property type="entry name" value="POL PROTEIN"/>
    <property type="match status" value="1"/>
</dbReference>
<dbReference type="InterPro" id="IPR000477">
    <property type="entry name" value="RT_dom"/>
</dbReference>
<dbReference type="AlphaFoldDB" id="A0A9W6X8P1"/>
<dbReference type="OrthoDB" id="118603at2759"/>
<dbReference type="Proteomes" id="UP001165083">
    <property type="component" value="Unassembled WGS sequence"/>
</dbReference>
<evidence type="ECO:0000313" key="2">
    <source>
        <dbReference type="EMBL" id="GMF33713.1"/>
    </source>
</evidence>
<sequence length="190" mass="21229">MLRWRKAVRQYAANRYVQKAGSDEFRITSDCKCAQFDGDFQSCEGAKALGKFDMLKGFWQLPPAEDSREQFSFQTDGVFTPTRAPQGGVDSALHFQATMQEVFDDLINEHLLVYVDDVILFASSYEEYLQVLEQSVNWCGKNINGSGVSHDPERVAALTSLPLPTNAAELQHSSVRLTGLGTQLLIMDEP</sequence>
<keyword evidence="3" id="KW-1185">Reference proteome</keyword>
<organism evidence="2 3">
    <name type="scientific">Phytophthora lilii</name>
    <dbReference type="NCBI Taxonomy" id="2077276"/>
    <lineage>
        <taxon>Eukaryota</taxon>
        <taxon>Sar</taxon>
        <taxon>Stramenopiles</taxon>
        <taxon>Oomycota</taxon>
        <taxon>Peronosporomycetes</taxon>
        <taxon>Peronosporales</taxon>
        <taxon>Peronosporaceae</taxon>
        <taxon>Phytophthora</taxon>
    </lineage>
</organism>
<dbReference type="InterPro" id="IPR051320">
    <property type="entry name" value="Viral_Replic_Matur_Polypro"/>
</dbReference>